<dbReference type="PIRSF" id="PIRSF016496">
    <property type="entry name" value="Kin_FomA"/>
    <property type="match status" value="1"/>
</dbReference>
<keyword evidence="7 10" id="KW-0067">ATP-binding</keyword>
<keyword evidence="4" id="KW-0808">Transferase</keyword>
<dbReference type="KEGG" id="pmet:G4Y79_16160"/>
<name>A0A7S8E6H3_9CHLR</name>
<feature type="binding site" evidence="10">
    <location>
        <begin position="9"/>
        <end position="13"/>
    </location>
    <ligand>
        <name>ATP</name>
        <dbReference type="ChEBI" id="CHEBI:30616"/>
    </ligand>
</feature>
<evidence type="ECO:0000256" key="7">
    <source>
        <dbReference type="ARBA" id="ARBA00022840"/>
    </source>
</evidence>
<evidence type="ECO:0000256" key="6">
    <source>
        <dbReference type="ARBA" id="ARBA00022777"/>
    </source>
</evidence>
<feature type="site" description="Transition state stabilizer" evidence="11">
    <location>
        <position position="18"/>
    </location>
</feature>
<evidence type="ECO:0000256" key="10">
    <source>
        <dbReference type="PIRSR" id="PIRSR016496-1"/>
    </source>
</evidence>
<sequence>MTKSITLIKLGGSLITDKNVQSSYKADVVARLAREMKAAQQAQPDLSLVIGHGSGSFGHFEAKKHNTIAGVHTPEEWYGFTRVAVAASQLSQYVAETLLDAELPVFRVQPSASVVSDEGVIQQMALHNIRTALTMGLIPLVHGDVALDITLGGTITSTETIFAYLARYLPVDRILLIGVESGVYDQTGSIIPHITSHNLEQHEAALGHSAGVDVTGGMYTKVMDMLALANVRDQLSVRIMSGTEPGLLTQTLLNKAEPGTLITG</sequence>
<keyword evidence="8" id="KW-0414">Isoprene biosynthesis</keyword>
<dbReference type="GO" id="GO:0102043">
    <property type="term" value="F:isopentenyl phosphate kinase activity"/>
    <property type="evidence" value="ECO:0007669"/>
    <property type="project" value="UniProtKB-EC"/>
</dbReference>
<evidence type="ECO:0000256" key="8">
    <source>
        <dbReference type="ARBA" id="ARBA00023229"/>
    </source>
</evidence>
<evidence type="ECO:0000256" key="11">
    <source>
        <dbReference type="PIRSR" id="PIRSR016496-2"/>
    </source>
</evidence>
<evidence type="ECO:0000256" key="5">
    <source>
        <dbReference type="ARBA" id="ARBA00022741"/>
    </source>
</evidence>
<gene>
    <name evidence="13" type="ORF">G4Y79_16160</name>
</gene>
<keyword evidence="6" id="KW-0418">Kinase</keyword>
<dbReference type="NCBIfam" id="NF040647">
    <property type="entry name" value="IPPK_Arch"/>
    <property type="match status" value="1"/>
</dbReference>
<dbReference type="GO" id="GO:0005829">
    <property type="term" value="C:cytosol"/>
    <property type="evidence" value="ECO:0007669"/>
    <property type="project" value="TreeGrafter"/>
</dbReference>
<evidence type="ECO:0000259" key="12">
    <source>
        <dbReference type="Pfam" id="PF00696"/>
    </source>
</evidence>
<feature type="binding site" evidence="10">
    <location>
        <position position="59"/>
    </location>
    <ligand>
        <name>substrate</name>
    </ligand>
</feature>
<evidence type="ECO:0000313" key="13">
    <source>
        <dbReference type="EMBL" id="QPC81235.1"/>
    </source>
</evidence>
<organism evidence="13 14">
    <name type="scientific">Phototrophicus methaneseepsis</name>
    <dbReference type="NCBI Taxonomy" id="2710758"/>
    <lineage>
        <taxon>Bacteria</taxon>
        <taxon>Bacillati</taxon>
        <taxon>Chloroflexota</taxon>
        <taxon>Candidatus Thermofontia</taxon>
        <taxon>Phototrophicales</taxon>
        <taxon>Phototrophicaceae</taxon>
        <taxon>Phototrophicus</taxon>
    </lineage>
</organism>
<evidence type="ECO:0000313" key="14">
    <source>
        <dbReference type="Proteomes" id="UP000594468"/>
    </source>
</evidence>
<dbReference type="SUPFAM" id="SSF53633">
    <property type="entry name" value="Carbamate kinase-like"/>
    <property type="match status" value="1"/>
</dbReference>
<dbReference type="GO" id="GO:0016114">
    <property type="term" value="P:terpenoid biosynthetic process"/>
    <property type="evidence" value="ECO:0007669"/>
    <property type="project" value="TreeGrafter"/>
</dbReference>
<feature type="binding site" evidence="10">
    <location>
        <position position="55"/>
    </location>
    <ligand>
        <name>ATP</name>
        <dbReference type="ChEBI" id="CHEBI:30616"/>
    </ligand>
</feature>
<dbReference type="RefSeq" id="WP_195169308.1">
    <property type="nucleotide sequence ID" value="NZ_CP062983.1"/>
</dbReference>
<feature type="binding site" evidence="10">
    <location>
        <position position="221"/>
    </location>
    <ligand>
        <name>ATP</name>
        <dbReference type="ChEBI" id="CHEBI:30616"/>
    </ligand>
</feature>
<evidence type="ECO:0000256" key="2">
    <source>
        <dbReference type="ARBA" id="ARBA00012908"/>
    </source>
</evidence>
<evidence type="ECO:0000256" key="4">
    <source>
        <dbReference type="ARBA" id="ARBA00022679"/>
    </source>
</evidence>
<dbReference type="InterPro" id="IPR001048">
    <property type="entry name" value="Asp/Glu/Uridylate_kinase"/>
</dbReference>
<evidence type="ECO:0000256" key="3">
    <source>
        <dbReference type="ARBA" id="ARBA00017267"/>
    </source>
</evidence>
<dbReference type="PANTHER" id="PTHR43654">
    <property type="entry name" value="GLUTAMATE 5-KINASE"/>
    <property type="match status" value="1"/>
</dbReference>
<dbReference type="PANTHER" id="PTHR43654:SF1">
    <property type="entry name" value="ISOPENTENYL PHOSPHATE KINASE"/>
    <property type="match status" value="1"/>
</dbReference>
<dbReference type="AlphaFoldDB" id="A0A7S8E6H3"/>
<dbReference type="EMBL" id="CP062983">
    <property type="protein sequence ID" value="QPC81235.1"/>
    <property type="molecule type" value="Genomic_DNA"/>
</dbReference>
<keyword evidence="14" id="KW-1185">Reference proteome</keyword>
<reference evidence="13 14" key="1">
    <citation type="submission" date="2020-02" db="EMBL/GenBank/DDBJ databases">
        <authorList>
            <person name="Zheng R.K."/>
            <person name="Sun C.M."/>
        </authorList>
    </citation>
    <scope>NUCLEOTIDE SEQUENCE [LARGE SCALE GENOMIC DNA]</scope>
    <source>
        <strain evidence="14">rifampicinis</strain>
    </source>
</reference>
<protein>
    <recommendedName>
        <fullName evidence="3">Isopentenyl phosphate kinase</fullName>
        <ecNumber evidence="2">2.7.4.26</ecNumber>
    </recommendedName>
</protein>
<comment type="similarity">
    <text evidence="1">Belongs to the isopentenyl phosphate kinase family.</text>
</comment>
<feature type="domain" description="Aspartate/glutamate/uridylate kinase" evidence="12">
    <location>
        <begin position="5"/>
        <end position="239"/>
    </location>
</feature>
<keyword evidence="5 10" id="KW-0547">Nucleotide-binding</keyword>
<dbReference type="Proteomes" id="UP000594468">
    <property type="component" value="Chromosome"/>
</dbReference>
<dbReference type="Gene3D" id="3.40.1160.10">
    <property type="entry name" value="Acetylglutamate kinase-like"/>
    <property type="match status" value="1"/>
</dbReference>
<dbReference type="EC" id="2.7.4.26" evidence="2"/>
<feature type="binding site" evidence="10">
    <location>
        <position position="217"/>
    </location>
    <ligand>
        <name>ATP</name>
        <dbReference type="ChEBI" id="CHEBI:30616"/>
    </ligand>
</feature>
<evidence type="ECO:0000256" key="9">
    <source>
        <dbReference type="ARBA" id="ARBA00049063"/>
    </source>
</evidence>
<accession>A0A7S8E6H3</accession>
<dbReference type="Pfam" id="PF00696">
    <property type="entry name" value="AA_kinase"/>
    <property type="match status" value="1"/>
</dbReference>
<dbReference type="InterPro" id="IPR036393">
    <property type="entry name" value="AceGlu_kinase-like_sf"/>
</dbReference>
<dbReference type="GO" id="GO:0005524">
    <property type="term" value="F:ATP binding"/>
    <property type="evidence" value="ECO:0007669"/>
    <property type="project" value="UniProtKB-KW"/>
</dbReference>
<proteinExistence type="inferred from homology"/>
<evidence type="ECO:0000256" key="1">
    <source>
        <dbReference type="ARBA" id="ARBA00010540"/>
    </source>
</evidence>
<feature type="binding site" evidence="10">
    <location>
        <position position="54"/>
    </location>
    <ligand>
        <name>substrate</name>
    </ligand>
</feature>
<feature type="binding site" evidence="10">
    <location>
        <position position="158"/>
    </location>
    <ligand>
        <name>substrate</name>
    </ligand>
</feature>
<dbReference type="GO" id="GO:0016301">
    <property type="term" value="F:kinase activity"/>
    <property type="evidence" value="ECO:0007669"/>
    <property type="project" value="UniProtKB-KW"/>
</dbReference>
<comment type="catalytic activity">
    <reaction evidence="9">
        <text>isopentenyl phosphate + ATP = isopentenyl diphosphate + ADP</text>
        <dbReference type="Rhea" id="RHEA:33963"/>
        <dbReference type="ChEBI" id="CHEBI:30616"/>
        <dbReference type="ChEBI" id="CHEBI:65078"/>
        <dbReference type="ChEBI" id="CHEBI:128769"/>
        <dbReference type="ChEBI" id="CHEBI:456216"/>
        <dbReference type="EC" id="2.7.4.26"/>
    </reaction>
</comment>
<dbReference type="InterPro" id="IPR024192">
    <property type="entry name" value="Fosfomycin_R_FomA-type"/>
</dbReference>